<feature type="compositionally biased region" description="Low complexity" evidence="1">
    <location>
        <begin position="1082"/>
        <end position="1091"/>
    </location>
</feature>
<organism evidence="3 4">
    <name type="scientific">Meristemomyces frigidus</name>
    <dbReference type="NCBI Taxonomy" id="1508187"/>
    <lineage>
        <taxon>Eukaryota</taxon>
        <taxon>Fungi</taxon>
        <taxon>Dikarya</taxon>
        <taxon>Ascomycota</taxon>
        <taxon>Pezizomycotina</taxon>
        <taxon>Dothideomycetes</taxon>
        <taxon>Dothideomycetidae</taxon>
        <taxon>Mycosphaerellales</taxon>
        <taxon>Teratosphaeriaceae</taxon>
        <taxon>Meristemomyces</taxon>
    </lineage>
</organism>
<feature type="domain" description="Meiotically up-regulated protein Msb1/Mug8" evidence="2">
    <location>
        <begin position="44"/>
        <end position="523"/>
    </location>
</feature>
<feature type="region of interest" description="Disordered" evidence="1">
    <location>
        <begin position="1040"/>
        <end position="1158"/>
    </location>
</feature>
<feature type="compositionally biased region" description="Acidic residues" evidence="1">
    <location>
        <begin position="1065"/>
        <end position="1076"/>
    </location>
</feature>
<feature type="compositionally biased region" description="Acidic residues" evidence="1">
    <location>
        <begin position="1146"/>
        <end position="1155"/>
    </location>
</feature>
<dbReference type="AlphaFoldDB" id="A0AAN7TCD1"/>
<reference evidence="3" key="1">
    <citation type="submission" date="2023-08" db="EMBL/GenBank/DDBJ databases">
        <title>Black Yeasts Isolated from many extreme environments.</title>
        <authorList>
            <person name="Coleine C."/>
            <person name="Stajich J.E."/>
            <person name="Selbmann L."/>
        </authorList>
    </citation>
    <scope>NUCLEOTIDE SEQUENCE</scope>
    <source>
        <strain evidence="3">CCFEE 5401</strain>
    </source>
</reference>
<dbReference type="PANTHER" id="PTHR28093:SF1">
    <property type="entry name" value="MORPHOGENESIS-RELATED PROTEIN MSB1"/>
    <property type="match status" value="1"/>
</dbReference>
<evidence type="ECO:0000313" key="4">
    <source>
        <dbReference type="Proteomes" id="UP001310890"/>
    </source>
</evidence>
<feature type="compositionally biased region" description="Low complexity" evidence="1">
    <location>
        <begin position="846"/>
        <end position="855"/>
    </location>
</feature>
<feature type="compositionally biased region" description="Polar residues" evidence="1">
    <location>
        <begin position="902"/>
        <end position="916"/>
    </location>
</feature>
<feature type="compositionally biased region" description="Polar residues" evidence="1">
    <location>
        <begin position="856"/>
        <end position="870"/>
    </location>
</feature>
<feature type="region of interest" description="Disordered" evidence="1">
    <location>
        <begin position="687"/>
        <end position="708"/>
    </location>
</feature>
<feature type="region of interest" description="Disordered" evidence="1">
    <location>
        <begin position="846"/>
        <end position="992"/>
    </location>
</feature>
<dbReference type="Proteomes" id="UP001310890">
    <property type="component" value="Unassembled WGS sequence"/>
</dbReference>
<sequence>MPLFSRLKNKGAQSAAKSKGLADTANTSALVNLQYQATWASKTVEPSEVEELIHACTVEMKSRAEALNAPFMLLPFRPDTDPSGARTFIRNFYKLNSEGSTQYRGANLAQELRLTEAIVLCSILKWCWSRMPGGVVSWSVYDGFQIGERESKVARNAFTTFIPMCADSEARRNIIFDFFDLMAAIAAHGKLNGLGGRKLSRLSGWWAFEHSDDGKGFEGGYKSWAAAADASSHLFFAYLRSLSPDTDPSLTVIERIPRSLQALLASTEYPPETPSLLQRSTPRVVMLVDSVSPTPFALLRRAGHFEYREDDCVLRAYSEFQDPVDGLTDECRRVLYAISSVNSAAPASRHGNAVKTGQESWSAFQDMGFSDLDQDALSKKPAPATNGHIKTDGTGLGAQARSNADMGRPTTPSWADFLSSGFVDDDGAQTPATLSIPQGRMNLPPLSSSRVQTPSGASHAERENLAPGEMAAITNVELDDAFWWVWMTSLSSEEPADRKGVFGRCALVETTVMHGRWLIMEEQVKGASPDPTDGVFIAPKKSLFSFTKRGKNMRSKSDRPPPMPAALPPLGRATSATPSSRSLAPAQTTKIREAAAVLARNQSSQGNDGAQRRGRHEETASQKTSSMLTLGMMSDASPAMKWATAYDKKAIRAQYLGDSFAVKDSKDNLLSKRSSMNLVNDGASSIGPTAPALTPNTSVFPSDNVQDRDLPALPQEQAEMREEAPLTMPHSAAQEVLPVADREASLTIPSKDPVVNLSSPGNGELQHEEQRAAPLEAAQVERNDPLEKELAVESPLSPRLGRKPVPVSAKMPEHPAFRQKQVTEAVPGQQPVEQTATHISDTAPKTAAAIAAQRAMQVQSSPPSHDVSQSKLKKQGSSVGGFKKLFGRKNNTGRQSMDVANDTRSSNNLTAPSETNIGRRASFMRRKPARSTNEVPQTAGSEAPKALGAGDATSPAELSRLETRSDANPVEEFSRFDQGSASNIPAAAIPQTPTDYEQLHAPAPQRQFNTHLADRIAPSTNELREDLETPASAFATPMEFLGAPAKSHQAQREAPPTHDTQSELTTDDGIDDDEHMDEPTRSQTQQSQHSHMAAPSDIPPMQDTDATQDRWAKIRENAARRAARASEEQSRESSHRPTMSTRATTDDGETSGEETIESRVARIKARVAELTGNIDGAQAQRVHR</sequence>
<dbReference type="InterPro" id="IPR012965">
    <property type="entry name" value="Msb1/Mug8_dom"/>
</dbReference>
<comment type="caution">
    <text evidence="3">The sequence shown here is derived from an EMBL/GenBank/DDBJ whole genome shotgun (WGS) entry which is preliminary data.</text>
</comment>
<feature type="compositionally biased region" description="Basic and acidic residues" evidence="1">
    <location>
        <begin position="1107"/>
        <end position="1135"/>
    </location>
</feature>
<protein>
    <recommendedName>
        <fullName evidence="2">Meiotically up-regulated protein Msb1/Mug8 domain-containing protein</fullName>
    </recommendedName>
</protein>
<dbReference type="InterPro" id="IPR037508">
    <property type="entry name" value="Msb1/Mug8"/>
</dbReference>
<feature type="region of interest" description="Disordered" evidence="1">
    <location>
        <begin position="548"/>
        <end position="627"/>
    </location>
</feature>
<feature type="compositionally biased region" description="Polar residues" evidence="1">
    <location>
        <begin position="574"/>
        <end position="589"/>
    </location>
</feature>
<evidence type="ECO:0000259" key="2">
    <source>
        <dbReference type="Pfam" id="PF08101"/>
    </source>
</evidence>
<feature type="region of interest" description="Disordered" evidence="1">
    <location>
        <begin position="374"/>
        <end position="466"/>
    </location>
</feature>
<feature type="compositionally biased region" description="Basic and acidic residues" evidence="1">
    <location>
        <begin position="779"/>
        <end position="791"/>
    </location>
</feature>
<evidence type="ECO:0000313" key="3">
    <source>
        <dbReference type="EMBL" id="KAK5109785.1"/>
    </source>
</evidence>
<gene>
    <name evidence="3" type="ORF">LTR62_006518</name>
</gene>
<feature type="compositionally biased region" description="Polar residues" evidence="1">
    <location>
        <begin position="930"/>
        <end position="940"/>
    </location>
</feature>
<dbReference type="PANTHER" id="PTHR28093">
    <property type="entry name" value="MORPHOGENESIS-RELATED PROTEIN MSB1"/>
    <property type="match status" value="1"/>
</dbReference>
<feature type="compositionally biased region" description="Polar residues" evidence="1">
    <location>
        <begin position="445"/>
        <end position="456"/>
    </location>
</feature>
<evidence type="ECO:0000256" key="1">
    <source>
        <dbReference type="SAM" id="MobiDB-lite"/>
    </source>
</evidence>
<dbReference type="EMBL" id="JAVRRL010000058">
    <property type="protein sequence ID" value="KAK5109785.1"/>
    <property type="molecule type" value="Genomic_DNA"/>
</dbReference>
<accession>A0AAN7TCD1</accession>
<dbReference type="Pfam" id="PF08101">
    <property type="entry name" value="Msb1-Mug8_dom"/>
    <property type="match status" value="1"/>
</dbReference>
<feature type="region of interest" description="Disordered" evidence="1">
    <location>
        <begin position="749"/>
        <end position="810"/>
    </location>
</feature>
<proteinExistence type="predicted"/>
<feature type="compositionally biased region" description="Polar residues" evidence="1">
    <location>
        <begin position="694"/>
        <end position="704"/>
    </location>
</feature>
<name>A0AAN7TCD1_9PEZI</name>